<evidence type="ECO:0000256" key="2">
    <source>
        <dbReference type="SAM" id="MobiDB-lite"/>
    </source>
</evidence>
<evidence type="ECO:0000313" key="3">
    <source>
        <dbReference type="EMBL" id="QKD82370.1"/>
    </source>
</evidence>
<reference evidence="3 4" key="1">
    <citation type="submission" date="2020-05" db="EMBL/GenBank/DDBJ databases">
        <title>Complete genome sequence of of a novel Thermoleptolyngbya strain isolated from hot springs of Ganzi, Sichuan China.</title>
        <authorList>
            <person name="Tang J."/>
            <person name="Daroch M."/>
            <person name="Li L."/>
            <person name="Waleron K."/>
            <person name="Waleron M."/>
            <person name="Waleron M."/>
        </authorList>
    </citation>
    <scope>NUCLEOTIDE SEQUENCE [LARGE SCALE GENOMIC DNA]</scope>
    <source>
        <strain evidence="3 4">PKUAC-SCTA183</strain>
    </source>
</reference>
<keyword evidence="1" id="KW-0175">Coiled coil</keyword>
<proteinExistence type="predicted"/>
<dbReference type="RefSeq" id="WP_172355111.1">
    <property type="nucleotide sequence ID" value="NZ_CP053661.1"/>
</dbReference>
<keyword evidence="4" id="KW-1185">Reference proteome</keyword>
<dbReference type="Proteomes" id="UP000505210">
    <property type="component" value="Chromosome"/>
</dbReference>
<evidence type="ECO:0000256" key="1">
    <source>
        <dbReference type="SAM" id="Coils"/>
    </source>
</evidence>
<accession>A0A6M8BDL3</accession>
<gene>
    <name evidence="3" type="ORF">HPC62_09410</name>
</gene>
<name>A0A6M8BDL3_9CYAN</name>
<dbReference type="KEGG" id="theu:HPC62_09410"/>
<feature type="region of interest" description="Disordered" evidence="2">
    <location>
        <begin position="128"/>
        <end position="167"/>
    </location>
</feature>
<evidence type="ECO:0008006" key="5">
    <source>
        <dbReference type="Google" id="ProtNLM"/>
    </source>
</evidence>
<organism evidence="3 4">
    <name type="scientific">Thermoleptolyngbya sichuanensis A183</name>
    <dbReference type="NCBI Taxonomy" id="2737172"/>
    <lineage>
        <taxon>Bacteria</taxon>
        <taxon>Bacillati</taxon>
        <taxon>Cyanobacteriota</taxon>
        <taxon>Cyanophyceae</taxon>
        <taxon>Oculatellales</taxon>
        <taxon>Oculatellaceae</taxon>
        <taxon>Thermoleptolyngbya</taxon>
        <taxon>Thermoleptolyngbya sichuanensis</taxon>
    </lineage>
</organism>
<dbReference type="AlphaFoldDB" id="A0A6M8BDL3"/>
<evidence type="ECO:0000313" key="4">
    <source>
        <dbReference type="Proteomes" id="UP000505210"/>
    </source>
</evidence>
<protein>
    <recommendedName>
        <fullName evidence="5">Rho termination factor N-terminal domain-containing protein</fullName>
    </recommendedName>
</protein>
<dbReference type="InterPro" id="IPR036086">
    <property type="entry name" value="ParB/Sulfiredoxin_sf"/>
</dbReference>
<dbReference type="EMBL" id="CP053661">
    <property type="protein sequence ID" value="QKD82370.1"/>
    <property type="molecule type" value="Genomic_DNA"/>
</dbReference>
<feature type="compositionally biased region" description="Low complexity" evidence="2">
    <location>
        <begin position="145"/>
        <end position="167"/>
    </location>
</feature>
<feature type="coiled-coil region" evidence="1">
    <location>
        <begin position="223"/>
        <end position="257"/>
    </location>
</feature>
<sequence>MADYHERRRLIRESLKIQPLSHGQVYTYTVGVRSQPEISPERYAELRWSLENHKSNLIPIVVRRTDSLGDEKEYEAIYGADWVKVAEEIGIEMLWAWVFDLSDEEVKTTQAEFAMLLDASLNTSLETSLDTSADNPASPLQAATAPEESAPMQPSSAPQPIGSASEGSVSEGLVSELMLETLTRSLSSMLDQKLNQTLDRKLDQTLSRLSSLAGAGNGGGGAIALLENKLDLLERRLNHLTDEISNLARSVESLKHRPATSRSTASSTNKVDFSELAARLKQFRQDPSSVPAAQLKADLEQATKDLLRAWANELGIRAPKRENKAPLIDRLLTF</sequence>
<dbReference type="SUPFAM" id="SSF110849">
    <property type="entry name" value="ParB/Sulfiredoxin"/>
    <property type="match status" value="1"/>
</dbReference>